<organism evidence="1 2">
    <name type="scientific">Silicimonas algicola</name>
    <dbReference type="NCBI Taxonomy" id="1826607"/>
    <lineage>
        <taxon>Bacteria</taxon>
        <taxon>Pseudomonadati</taxon>
        <taxon>Pseudomonadota</taxon>
        <taxon>Alphaproteobacteria</taxon>
        <taxon>Rhodobacterales</taxon>
        <taxon>Paracoccaceae</taxon>
    </lineage>
</organism>
<protein>
    <recommendedName>
        <fullName evidence="3">Polyketide cyclase/dehydrase/lipid transport protein</fullName>
    </recommendedName>
</protein>
<evidence type="ECO:0000313" key="1">
    <source>
        <dbReference type="EMBL" id="PWK54128.1"/>
    </source>
</evidence>
<dbReference type="AlphaFoldDB" id="A0A316FZZ2"/>
<dbReference type="EMBL" id="QGGV01000012">
    <property type="protein sequence ID" value="PWK54128.1"/>
    <property type="molecule type" value="Genomic_DNA"/>
</dbReference>
<dbReference type="Proteomes" id="UP000245390">
    <property type="component" value="Unassembled WGS sequence"/>
</dbReference>
<evidence type="ECO:0008006" key="3">
    <source>
        <dbReference type="Google" id="ProtNLM"/>
    </source>
</evidence>
<dbReference type="Gene3D" id="3.30.530.20">
    <property type="match status" value="1"/>
</dbReference>
<sequence>MKLSAREDIEAPLERVYEAVTDFDGFEKQMLRRGIDVTRDDTLPSHEPGARWQARFTWRGRPHDMSAELVSIDSGQGYAIESRSGGVICLGVVDLVALSKARTRLFVSLDVRPTTFSARLLVQSLKLAKGSIDRRFKARVSELAQSMT</sequence>
<dbReference type="SUPFAM" id="SSF55961">
    <property type="entry name" value="Bet v1-like"/>
    <property type="match status" value="1"/>
</dbReference>
<name>A0A316FZZ2_9RHOB</name>
<proteinExistence type="predicted"/>
<accession>A0A316FZZ2</accession>
<evidence type="ECO:0000313" key="2">
    <source>
        <dbReference type="Proteomes" id="UP000245390"/>
    </source>
</evidence>
<comment type="caution">
    <text evidence="1">The sequence shown here is derived from an EMBL/GenBank/DDBJ whole genome shotgun (WGS) entry which is preliminary data.</text>
</comment>
<keyword evidence="2" id="KW-1185">Reference proteome</keyword>
<dbReference type="RefSeq" id="WP_109760906.1">
    <property type="nucleotide sequence ID" value="NZ_CP034588.1"/>
</dbReference>
<dbReference type="OrthoDB" id="7860307at2"/>
<dbReference type="CDD" id="cd07812">
    <property type="entry name" value="SRPBCC"/>
    <property type="match status" value="1"/>
</dbReference>
<dbReference type="KEGG" id="salo:EF888_18745"/>
<gene>
    <name evidence="1" type="ORF">C8D95_112117</name>
</gene>
<dbReference type="InterPro" id="IPR023393">
    <property type="entry name" value="START-like_dom_sf"/>
</dbReference>
<reference evidence="1 2" key="1">
    <citation type="submission" date="2018-05" db="EMBL/GenBank/DDBJ databases">
        <title>Genomic Encyclopedia of Type Strains, Phase IV (KMG-IV): sequencing the most valuable type-strain genomes for metagenomic binning, comparative biology and taxonomic classification.</title>
        <authorList>
            <person name="Goeker M."/>
        </authorList>
    </citation>
    <scope>NUCLEOTIDE SEQUENCE [LARGE SCALE GENOMIC DNA]</scope>
    <source>
        <strain evidence="1 2">DSM 103371</strain>
    </source>
</reference>